<dbReference type="AlphaFoldDB" id="A0A3R6JD54"/>
<proteinExistence type="predicted"/>
<dbReference type="RefSeq" id="WP_118468466.1">
    <property type="nucleotide sequence ID" value="NZ_QRQN01000032.1"/>
</dbReference>
<name>A0A3R6JD54_9FIRM</name>
<evidence type="ECO:0008006" key="3">
    <source>
        <dbReference type="Google" id="ProtNLM"/>
    </source>
</evidence>
<evidence type="ECO:0000313" key="1">
    <source>
        <dbReference type="EMBL" id="RHN03676.1"/>
    </source>
</evidence>
<reference evidence="1 2" key="1">
    <citation type="submission" date="2018-08" db="EMBL/GenBank/DDBJ databases">
        <title>A genome reference for cultivated species of the human gut microbiota.</title>
        <authorList>
            <person name="Zou Y."/>
            <person name="Xue W."/>
            <person name="Luo G."/>
        </authorList>
    </citation>
    <scope>NUCLEOTIDE SEQUENCE [LARGE SCALE GENOMIC DNA]</scope>
    <source>
        <strain evidence="1 2">AF31-21AC</strain>
    </source>
</reference>
<comment type="caution">
    <text evidence="1">The sequence shown here is derived from an EMBL/GenBank/DDBJ whole genome shotgun (WGS) entry which is preliminary data.</text>
</comment>
<dbReference type="EMBL" id="QRQN01000032">
    <property type="protein sequence ID" value="RHN03676.1"/>
    <property type="molecule type" value="Genomic_DNA"/>
</dbReference>
<evidence type="ECO:0000313" key="2">
    <source>
        <dbReference type="Proteomes" id="UP000283586"/>
    </source>
</evidence>
<protein>
    <recommendedName>
        <fullName evidence="3">Deacetylase sirtuin-type domain-containing protein</fullName>
    </recommendedName>
</protein>
<sequence>MSLQDILPYRLPNHVGKRLIDPHVVIVGAGASIAACEIDKNGKKVPLLKNIHNILGLTDELKKYNFSDEQMEDFEKLFSDINGKTEYRDLQKKLEYEVCDYFSKLQIPDEPTLYDYLILSLTEKDAIISFNWDPFLMQAYKRNICVGNLPELIFPHGNAGVGLCYECKIKGYANCLCPKCFKELEQMPLLYPIGKKDYNSKPIIVNEWNLAKSVLSRAAGITVYGYGAPVTDVEAVELMKSANHLSQMKDIAPFTIINLAKNEGEQRKKWSEFYDVKMFLYCNKFEETMLWKNPRVSLEALFDAILQQQPRSEEKSFREFSTLTELQEFVKTITEFDMCI</sequence>
<gene>
    <name evidence="1" type="ORF">DWZ31_18075</name>
</gene>
<accession>A0A3R6JD54</accession>
<organism evidence="1 2">
    <name type="scientific">Roseburia intestinalis</name>
    <dbReference type="NCBI Taxonomy" id="166486"/>
    <lineage>
        <taxon>Bacteria</taxon>
        <taxon>Bacillati</taxon>
        <taxon>Bacillota</taxon>
        <taxon>Clostridia</taxon>
        <taxon>Lachnospirales</taxon>
        <taxon>Lachnospiraceae</taxon>
        <taxon>Roseburia</taxon>
    </lineage>
</organism>
<dbReference type="Proteomes" id="UP000283586">
    <property type="component" value="Unassembled WGS sequence"/>
</dbReference>